<dbReference type="InterPro" id="IPR029031">
    <property type="entry name" value="Gingipain_N_sf"/>
</dbReference>
<organism evidence="3 4">
    <name type="scientific">Algibacter lectus</name>
    <dbReference type="NCBI Taxonomy" id="221126"/>
    <lineage>
        <taxon>Bacteria</taxon>
        <taxon>Pseudomonadati</taxon>
        <taxon>Bacteroidota</taxon>
        <taxon>Flavobacteriia</taxon>
        <taxon>Flavobacteriales</taxon>
        <taxon>Flavobacteriaceae</taxon>
        <taxon>Algibacter</taxon>
    </lineage>
</organism>
<proteinExistence type="predicted"/>
<gene>
    <name evidence="3" type="ORF">JCM19274_574</name>
</gene>
<dbReference type="Gene3D" id="3.40.50.10390">
    <property type="entry name" value="Gingipain r, domain 1"/>
    <property type="match status" value="1"/>
</dbReference>
<dbReference type="GO" id="GO:0006508">
    <property type="term" value="P:proteolysis"/>
    <property type="evidence" value="ECO:0007669"/>
    <property type="project" value="InterPro"/>
</dbReference>
<dbReference type="InterPro" id="IPR001769">
    <property type="entry name" value="Gingipain"/>
</dbReference>
<evidence type="ECO:0000313" key="4">
    <source>
        <dbReference type="Proteomes" id="UP000029643"/>
    </source>
</evidence>
<reference evidence="3 4" key="1">
    <citation type="journal article" date="2014" name="Genome Announc.">
        <title>Draft Genome Sequences of Marine Flavobacterium Algibacter lectus Strains SS8 and NR4.</title>
        <authorList>
            <person name="Takatani N."/>
            <person name="Nakanishi M."/>
            <person name="Meirelles P."/>
            <person name="Mino S."/>
            <person name="Suda W."/>
            <person name="Oshima K."/>
            <person name="Hattori M."/>
            <person name="Ohkuma M."/>
            <person name="Hosokawa M."/>
            <person name="Miyashita K."/>
            <person name="Thompson F.L."/>
            <person name="Niwa A."/>
            <person name="Sawabe T."/>
            <person name="Sawabe T."/>
        </authorList>
    </citation>
    <scope>NUCLEOTIDE SEQUENCE [LARGE SCALE GENOMIC DNA]</scope>
    <source>
        <strain evidence="4">JCM19274</strain>
    </source>
</reference>
<dbReference type="Proteomes" id="UP000029643">
    <property type="component" value="Unassembled WGS sequence"/>
</dbReference>
<protein>
    <recommendedName>
        <fullName evidence="2">Gingipain domain-containing protein</fullName>
    </recommendedName>
</protein>
<dbReference type="EMBL" id="BBNU01000010">
    <property type="protein sequence ID" value="GAL80284.1"/>
    <property type="molecule type" value="Genomic_DNA"/>
</dbReference>
<evidence type="ECO:0000256" key="1">
    <source>
        <dbReference type="ARBA" id="ARBA00022729"/>
    </source>
</evidence>
<dbReference type="Pfam" id="PF01364">
    <property type="entry name" value="Peptidase_C25"/>
    <property type="match status" value="1"/>
</dbReference>
<dbReference type="AlphaFoldDB" id="A0A090WXX4"/>
<comment type="caution">
    <text evidence="3">The sequence shown here is derived from an EMBL/GenBank/DDBJ whole genome shotgun (WGS) entry which is preliminary data.</text>
</comment>
<dbReference type="InterPro" id="IPR029030">
    <property type="entry name" value="Caspase-like_dom_sf"/>
</dbReference>
<dbReference type="GO" id="GO:0008234">
    <property type="term" value="F:cysteine-type peptidase activity"/>
    <property type="evidence" value="ECO:0007669"/>
    <property type="project" value="InterPro"/>
</dbReference>
<evidence type="ECO:0000313" key="3">
    <source>
        <dbReference type="EMBL" id="GAL80284.1"/>
    </source>
</evidence>
<sequence length="287" mass="32049">MDYIAIEATRSLNFSGEQFQFKNSMVASTSGIGQYNMTNASQVSEIWDVTDIYNVSNYVNTEAVSSLSFTSVLGSLKTYIAVTPLDHFEPIIDSETTIDNQNIKGTVFQNSEGGFQDVDYIIITPNNMFSEAERLAEINRVQNNLNVKVFALDEIYNEFSSGNQDIGAIRNLVKYVYDNASTPENRIKYVCLFGDGSFDYKDRIPNNTNIVPSWYSDNSFSLTSSFVSDDFYGMMDTDEGTMETSDMLDIAVGRILADTPLRAKEMVDKVESYYAKEAFGGVGVIIL</sequence>
<accession>A0A090WXX4</accession>
<evidence type="ECO:0000259" key="2">
    <source>
        <dbReference type="Pfam" id="PF01364"/>
    </source>
</evidence>
<dbReference type="SUPFAM" id="SSF52129">
    <property type="entry name" value="Caspase-like"/>
    <property type="match status" value="1"/>
</dbReference>
<name>A0A090WXX4_9FLAO</name>
<feature type="domain" description="Gingipain" evidence="2">
    <location>
        <begin position="120"/>
        <end position="276"/>
    </location>
</feature>
<keyword evidence="1" id="KW-0732">Signal</keyword>